<dbReference type="InterPro" id="IPR036249">
    <property type="entry name" value="Thioredoxin-like_sf"/>
</dbReference>
<dbReference type="CDD" id="cd02980">
    <property type="entry name" value="TRX_Fd_family"/>
    <property type="match status" value="1"/>
</dbReference>
<gene>
    <name evidence="1" type="ORF">ENT78_08740</name>
</gene>
<protein>
    <submittedName>
        <fullName evidence="1">(2Fe-2S) ferredoxin domain-containing protein</fullName>
    </submittedName>
</protein>
<name>A0A7V4KEH3_FERPE</name>
<sequence length="103" mass="11594">MEKIKVYVCVVGCCKENGGEEILKETKRVIDELKLENQAEVIEAECLGTCKFRPSMMVSDGLQKHYYGKVTPSLVETIIKYHVGLEQSQEALNANFVKVEPNT</sequence>
<organism evidence="1">
    <name type="scientific">Fervidobacterium pennivorans</name>
    <dbReference type="NCBI Taxonomy" id="93466"/>
    <lineage>
        <taxon>Bacteria</taxon>
        <taxon>Thermotogati</taxon>
        <taxon>Thermotogota</taxon>
        <taxon>Thermotogae</taxon>
        <taxon>Thermotogales</taxon>
        <taxon>Fervidobacteriaceae</taxon>
        <taxon>Fervidobacterium</taxon>
    </lineage>
</organism>
<dbReference type="AlphaFoldDB" id="A0A7V4KEH3"/>
<proteinExistence type="predicted"/>
<comment type="caution">
    <text evidence="1">The sequence shown here is derived from an EMBL/GenBank/DDBJ whole genome shotgun (WGS) entry which is preliminary data.</text>
</comment>
<reference evidence="1" key="1">
    <citation type="journal article" date="2020" name="mSystems">
        <title>Genome- and Community-Level Interaction Insights into Carbon Utilization and Element Cycling Functions of Hydrothermarchaeota in Hydrothermal Sediment.</title>
        <authorList>
            <person name="Zhou Z."/>
            <person name="Liu Y."/>
            <person name="Xu W."/>
            <person name="Pan J."/>
            <person name="Luo Z.H."/>
            <person name="Li M."/>
        </authorList>
    </citation>
    <scope>NUCLEOTIDE SEQUENCE [LARGE SCALE GENOMIC DNA]</scope>
    <source>
        <strain evidence="1">SpSt-61</strain>
    </source>
</reference>
<dbReference type="Gene3D" id="3.40.30.10">
    <property type="entry name" value="Glutaredoxin"/>
    <property type="match status" value="1"/>
</dbReference>
<dbReference type="Pfam" id="PF01257">
    <property type="entry name" value="2Fe-2S_thioredx"/>
    <property type="match status" value="1"/>
</dbReference>
<accession>A0A7V4KEH3</accession>
<dbReference type="EMBL" id="DSZZ01000409">
    <property type="protein sequence ID" value="HGU53587.1"/>
    <property type="molecule type" value="Genomic_DNA"/>
</dbReference>
<dbReference type="SUPFAM" id="SSF52833">
    <property type="entry name" value="Thioredoxin-like"/>
    <property type="match status" value="1"/>
</dbReference>
<evidence type="ECO:0000313" key="1">
    <source>
        <dbReference type="EMBL" id="HGU53587.1"/>
    </source>
</evidence>